<dbReference type="InterPro" id="IPR037185">
    <property type="entry name" value="EmrE-like"/>
</dbReference>
<gene>
    <name evidence="7" type="ORF">TSIB3V08_LOCUS4373</name>
</gene>
<dbReference type="AlphaFoldDB" id="A0A7R9ATV9"/>
<feature type="transmembrane region" description="Helical" evidence="5">
    <location>
        <begin position="209"/>
        <end position="227"/>
    </location>
</feature>
<dbReference type="GO" id="GO:0016020">
    <property type="term" value="C:membrane"/>
    <property type="evidence" value="ECO:0007669"/>
    <property type="project" value="UniProtKB-SubCell"/>
</dbReference>
<feature type="domain" description="EamA" evidence="6">
    <location>
        <begin position="332"/>
        <end position="467"/>
    </location>
</feature>
<evidence type="ECO:0000256" key="1">
    <source>
        <dbReference type="ARBA" id="ARBA00004141"/>
    </source>
</evidence>
<name>A0A7R9ATV9_TIMSH</name>
<evidence type="ECO:0000313" key="7">
    <source>
        <dbReference type="EMBL" id="CAD7260189.1"/>
    </source>
</evidence>
<feature type="transmembrane region" description="Helical" evidence="5">
    <location>
        <begin position="177"/>
        <end position="197"/>
    </location>
</feature>
<feature type="transmembrane region" description="Helical" evidence="5">
    <location>
        <begin position="451"/>
        <end position="469"/>
    </location>
</feature>
<dbReference type="SUPFAM" id="SSF103481">
    <property type="entry name" value="Multidrug resistance efflux transporter EmrE"/>
    <property type="match status" value="2"/>
</dbReference>
<feature type="transmembrane region" description="Helical" evidence="5">
    <location>
        <begin position="427"/>
        <end position="445"/>
    </location>
</feature>
<keyword evidence="3 5" id="KW-1133">Transmembrane helix</keyword>
<evidence type="ECO:0000256" key="3">
    <source>
        <dbReference type="ARBA" id="ARBA00022989"/>
    </source>
</evidence>
<feature type="transmembrane region" description="Helical" evidence="5">
    <location>
        <begin position="361"/>
        <end position="382"/>
    </location>
</feature>
<feature type="domain" description="EamA" evidence="6">
    <location>
        <begin position="179"/>
        <end position="309"/>
    </location>
</feature>
<evidence type="ECO:0000256" key="5">
    <source>
        <dbReference type="SAM" id="Phobius"/>
    </source>
</evidence>
<accession>A0A7R9ATV9</accession>
<protein>
    <recommendedName>
        <fullName evidence="6">EamA domain-containing protein</fullName>
    </recommendedName>
</protein>
<evidence type="ECO:0000256" key="4">
    <source>
        <dbReference type="ARBA" id="ARBA00023136"/>
    </source>
</evidence>
<evidence type="ECO:0000256" key="2">
    <source>
        <dbReference type="ARBA" id="ARBA00022692"/>
    </source>
</evidence>
<feature type="transmembrane region" description="Helical" evidence="5">
    <location>
        <begin position="298"/>
        <end position="318"/>
    </location>
</feature>
<feature type="transmembrane region" description="Helical" evidence="5">
    <location>
        <begin position="330"/>
        <end position="349"/>
    </location>
</feature>
<sequence>MVRATPLNVVVENTTLFFTPQAPTQPTLPTKTSPHENPQLRVYTAAVIHQPELLRSTIPNTEGCVEYNDLFINAITTGLNHCLPVVSDWLQKMPDRYQMMTSAPPSYSLSMSADKIDEAETDPLLLNEYFRRDSPRYYKDIHAVTILSKEPHTVPPPSPVEWRPTLNKERKELSTNWCGVLLAFLSGTFFTLSSAALKALKSVDPMELLMIRSALQVAVMLAVAYRGGHNVVGPRGYRLLLQLQGIVGGITLVLLFYSFRRLPLGDATTIIFSSPMFVMLLSLIFLREPCGFFRTTVVCLLLAGVILISKPPFIFQFFVHESQTHQHYDVVGYACAVTATLFTAFNMVVMRKCKDIHFSVVVLQLSSWSLLVASVLLGILGHHHGEIIVPPRGLLQWGLAVIVSVFGLSGQVLVARALSMEGAGRVAVTRSLDIILAFLLQVFIFGEIPDWLSVLGAFFVLVCVIGMGLEEHIHYLASLVP</sequence>
<dbReference type="Pfam" id="PF00892">
    <property type="entry name" value="EamA"/>
    <property type="match status" value="2"/>
</dbReference>
<feature type="transmembrane region" description="Helical" evidence="5">
    <location>
        <begin position="394"/>
        <end position="415"/>
    </location>
</feature>
<organism evidence="7">
    <name type="scientific">Timema shepardi</name>
    <name type="common">Walking stick</name>
    <dbReference type="NCBI Taxonomy" id="629360"/>
    <lineage>
        <taxon>Eukaryota</taxon>
        <taxon>Metazoa</taxon>
        <taxon>Ecdysozoa</taxon>
        <taxon>Arthropoda</taxon>
        <taxon>Hexapoda</taxon>
        <taxon>Insecta</taxon>
        <taxon>Pterygota</taxon>
        <taxon>Neoptera</taxon>
        <taxon>Polyneoptera</taxon>
        <taxon>Phasmatodea</taxon>
        <taxon>Timematodea</taxon>
        <taxon>Timematoidea</taxon>
        <taxon>Timematidae</taxon>
        <taxon>Timema</taxon>
    </lineage>
</organism>
<dbReference type="PANTHER" id="PTHR22911:SF6">
    <property type="entry name" value="SOLUTE CARRIER FAMILY 35 MEMBER G1"/>
    <property type="match status" value="1"/>
</dbReference>
<evidence type="ECO:0000259" key="6">
    <source>
        <dbReference type="Pfam" id="PF00892"/>
    </source>
</evidence>
<proteinExistence type="predicted"/>
<dbReference type="EMBL" id="OC001552">
    <property type="protein sequence ID" value="CAD7260189.1"/>
    <property type="molecule type" value="Genomic_DNA"/>
</dbReference>
<feature type="transmembrane region" description="Helical" evidence="5">
    <location>
        <begin position="269"/>
        <end position="286"/>
    </location>
</feature>
<dbReference type="InterPro" id="IPR000620">
    <property type="entry name" value="EamA_dom"/>
</dbReference>
<dbReference type="Gene3D" id="1.10.3730.20">
    <property type="match status" value="1"/>
</dbReference>
<feature type="transmembrane region" description="Helical" evidence="5">
    <location>
        <begin position="239"/>
        <end position="257"/>
    </location>
</feature>
<reference evidence="7" key="1">
    <citation type="submission" date="2020-11" db="EMBL/GenBank/DDBJ databases">
        <authorList>
            <person name="Tran Van P."/>
        </authorList>
    </citation>
    <scope>NUCLEOTIDE SEQUENCE</scope>
</reference>
<keyword evidence="4 5" id="KW-0472">Membrane</keyword>
<dbReference type="PANTHER" id="PTHR22911">
    <property type="entry name" value="ACYL-MALONYL CONDENSING ENZYME-RELATED"/>
    <property type="match status" value="1"/>
</dbReference>
<comment type="subcellular location">
    <subcellularLocation>
        <location evidence="1">Membrane</location>
        <topology evidence="1">Multi-pass membrane protein</topology>
    </subcellularLocation>
</comment>
<keyword evidence="2 5" id="KW-0812">Transmembrane</keyword>